<evidence type="ECO:0000256" key="8">
    <source>
        <dbReference type="SAM" id="SignalP"/>
    </source>
</evidence>
<keyword evidence="12" id="KW-1185">Reference proteome</keyword>
<sequence length="403" mass="45648">MLKKSICTFCVILLCLPLLSGCWDSLDIEKSATILGIAIDKVESGDAQETGKITHFDEDDLTEEMIRLTAQISVPGRIPLGPETGGGGGEQEPVWVLRAIGHTIDDAMLNLQQELADEIFLGHLRIIVVSEEIAREGVERFNDFLRRQPEVRRTTWMVVSKEEAARYMEVAPKLERVPGLYVTAMVDNAVDLGKFPNDFAGIFWSHLSSKGQDGYLPYLKIKDEDNIEIEGLSYFKGEKMIGVIDPIEIGLFMGAINQKQGGYGAFIQVPDTKERVLVRAERRNTKTKTAIKDGKPEVHLRIRYEGEIEEKTVGNINIDDPKIIQKIEKQATKETTAALKKLIAKLQEEESDIFGFGERIRAEHPSYWNKQVKTKENWHNIYKDIDIHVEMTTHIRRVGMKEK</sequence>
<dbReference type="NCBIfam" id="TIGR02887">
    <property type="entry name" value="spore_ger_x_C"/>
    <property type="match status" value="1"/>
</dbReference>
<dbReference type="GO" id="GO:0009847">
    <property type="term" value="P:spore germination"/>
    <property type="evidence" value="ECO:0007669"/>
    <property type="project" value="InterPro"/>
</dbReference>
<keyword evidence="6" id="KW-0564">Palmitate</keyword>
<keyword evidence="5" id="KW-0472">Membrane</keyword>
<dbReference type="PANTHER" id="PTHR35789">
    <property type="entry name" value="SPORE GERMINATION PROTEIN B3"/>
    <property type="match status" value="1"/>
</dbReference>
<dbReference type="InterPro" id="IPR038501">
    <property type="entry name" value="Spore_GerAC_C_sf"/>
</dbReference>
<dbReference type="Gene3D" id="3.30.300.210">
    <property type="entry name" value="Nutrient germinant receptor protein C, domain 3"/>
    <property type="match status" value="1"/>
</dbReference>
<dbReference type="InterPro" id="IPR057336">
    <property type="entry name" value="GerAC_N"/>
</dbReference>
<accession>A0A2U1JYW5</accession>
<evidence type="ECO:0000256" key="1">
    <source>
        <dbReference type="ARBA" id="ARBA00004635"/>
    </source>
</evidence>
<keyword evidence="4 8" id="KW-0732">Signal</keyword>
<gene>
    <name evidence="11" type="ORF">DCC39_11335</name>
</gene>
<evidence type="ECO:0000256" key="4">
    <source>
        <dbReference type="ARBA" id="ARBA00022729"/>
    </source>
</evidence>
<dbReference type="GO" id="GO:0016020">
    <property type="term" value="C:membrane"/>
    <property type="evidence" value="ECO:0007669"/>
    <property type="project" value="UniProtKB-SubCell"/>
</dbReference>
<dbReference type="Pfam" id="PF25198">
    <property type="entry name" value="Spore_GerAC_N"/>
    <property type="match status" value="1"/>
</dbReference>
<feature type="chain" id="PRO_5039057269" evidence="8">
    <location>
        <begin position="21"/>
        <end position="403"/>
    </location>
</feature>
<evidence type="ECO:0000259" key="10">
    <source>
        <dbReference type="Pfam" id="PF25198"/>
    </source>
</evidence>
<dbReference type="InterPro" id="IPR046953">
    <property type="entry name" value="Spore_GerAC-like_C"/>
</dbReference>
<comment type="similarity">
    <text evidence="2">Belongs to the GerABKC lipoprotein family.</text>
</comment>
<feature type="signal peptide" evidence="8">
    <location>
        <begin position="1"/>
        <end position="20"/>
    </location>
</feature>
<dbReference type="AlphaFoldDB" id="A0A2U1JYW5"/>
<dbReference type="InterPro" id="IPR008844">
    <property type="entry name" value="Spore_GerAC-like"/>
</dbReference>
<name>A0A2U1JYW5_9BACI</name>
<keyword evidence="7" id="KW-0449">Lipoprotein</keyword>
<dbReference type="RefSeq" id="WP_116555015.1">
    <property type="nucleotide sequence ID" value="NZ_QCZG01000022.1"/>
</dbReference>
<evidence type="ECO:0000313" key="11">
    <source>
        <dbReference type="EMBL" id="PWA10416.1"/>
    </source>
</evidence>
<evidence type="ECO:0000256" key="3">
    <source>
        <dbReference type="ARBA" id="ARBA00022544"/>
    </source>
</evidence>
<proteinExistence type="inferred from homology"/>
<evidence type="ECO:0000256" key="6">
    <source>
        <dbReference type="ARBA" id="ARBA00023139"/>
    </source>
</evidence>
<evidence type="ECO:0000256" key="7">
    <source>
        <dbReference type="ARBA" id="ARBA00023288"/>
    </source>
</evidence>
<dbReference type="PROSITE" id="PS51257">
    <property type="entry name" value="PROKAR_LIPOPROTEIN"/>
    <property type="match status" value="1"/>
</dbReference>
<evidence type="ECO:0000259" key="9">
    <source>
        <dbReference type="Pfam" id="PF05504"/>
    </source>
</evidence>
<evidence type="ECO:0000256" key="2">
    <source>
        <dbReference type="ARBA" id="ARBA00007886"/>
    </source>
</evidence>
<dbReference type="OrthoDB" id="9816067at2"/>
<comment type="caution">
    <text evidence="11">The sequence shown here is derived from an EMBL/GenBank/DDBJ whole genome shotgun (WGS) entry which is preliminary data.</text>
</comment>
<evidence type="ECO:0000256" key="5">
    <source>
        <dbReference type="ARBA" id="ARBA00023136"/>
    </source>
</evidence>
<comment type="subcellular location">
    <subcellularLocation>
        <location evidence="1">Membrane</location>
        <topology evidence="1">Lipid-anchor</topology>
    </subcellularLocation>
</comment>
<keyword evidence="3" id="KW-0309">Germination</keyword>
<evidence type="ECO:0000313" key="12">
    <source>
        <dbReference type="Proteomes" id="UP000245998"/>
    </source>
</evidence>
<reference evidence="11 12" key="1">
    <citation type="submission" date="2018-04" db="EMBL/GenBank/DDBJ databases">
        <title>Camelliibacillus theae gen. nov., sp. nov., isolated from Pu'er tea.</title>
        <authorList>
            <person name="Niu L."/>
        </authorList>
    </citation>
    <scope>NUCLEOTIDE SEQUENCE [LARGE SCALE GENOMIC DNA]</scope>
    <source>
        <strain evidence="11 12">T8</strain>
    </source>
</reference>
<protein>
    <submittedName>
        <fullName evidence="11">Ger(X)C family spore germination protein</fullName>
    </submittedName>
</protein>
<dbReference type="PANTHER" id="PTHR35789:SF1">
    <property type="entry name" value="SPORE GERMINATION PROTEIN B3"/>
    <property type="match status" value="1"/>
</dbReference>
<feature type="domain" description="Spore germination protein N-terminal" evidence="10">
    <location>
        <begin position="24"/>
        <end position="221"/>
    </location>
</feature>
<feature type="domain" description="Spore germination GerAC-like C-terminal" evidence="9">
    <location>
        <begin position="231"/>
        <end position="399"/>
    </location>
</feature>
<dbReference type="Pfam" id="PF05504">
    <property type="entry name" value="Spore_GerAC"/>
    <property type="match status" value="1"/>
</dbReference>
<dbReference type="Proteomes" id="UP000245998">
    <property type="component" value="Unassembled WGS sequence"/>
</dbReference>
<organism evidence="11 12">
    <name type="scientific">Pueribacillus theae</name>
    <dbReference type="NCBI Taxonomy" id="2171751"/>
    <lineage>
        <taxon>Bacteria</taxon>
        <taxon>Bacillati</taxon>
        <taxon>Bacillota</taxon>
        <taxon>Bacilli</taxon>
        <taxon>Bacillales</taxon>
        <taxon>Bacillaceae</taxon>
        <taxon>Pueribacillus</taxon>
    </lineage>
</organism>
<dbReference type="EMBL" id="QCZG01000022">
    <property type="protein sequence ID" value="PWA10416.1"/>
    <property type="molecule type" value="Genomic_DNA"/>
</dbReference>